<gene>
    <name evidence="3" type="ORF">ACFSNB_05710</name>
</gene>
<evidence type="ECO:0000256" key="1">
    <source>
        <dbReference type="ARBA" id="ARBA00009387"/>
    </source>
</evidence>
<dbReference type="Pfam" id="PF01464">
    <property type="entry name" value="SLT"/>
    <property type="match status" value="1"/>
</dbReference>
<feature type="domain" description="Transglycosylase SLT" evidence="2">
    <location>
        <begin position="23"/>
        <end position="72"/>
    </location>
</feature>
<evidence type="ECO:0000313" key="4">
    <source>
        <dbReference type="Proteomes" id="UP001597296"/>
    </source>
</evidence>
<accession>A0ABW5C8S0</accession>
<dbReference type="EMBL" id="JBHUIY010000007">
    <property type="protein sequence ID" value="MFD2233296.1"/>
    <property type="molecule type" value="Genomic_DNA"/>
</dbReference>
<dbReference type="InterPro" id="IPR023346">
    <property type="entry name" value="Lysozyme-like_dom_sf"/>
</dbReference>
<dbReference type="Gene3D" id="1.10.530.10">
    <property type="match status" value="1"/>
</dbReference>
<comment type="similarity">
    <text evidence="1">Belongs to the virb1 family.</text>
</comment>
<dbReference type="SUPFAM" id="SSF53955">
    <property type="entry name" value="Lysozyme-like"/>
    <property type="match status" value="1"/>
</dbReference>
<keyword evidence="4" id="KW-1185">Reference proteome</keyword>
<reference evidence="4" key="1">
    <citation type="journal article" date="2019" name="Int. J. Syst. Evol. Microbiol.">
        <title>The Global Catalogue of Microorganisms (GCM) 10K type strain sequencing project: providing services to taxonomists for standard genome sequencing and annotation.</title>
        <authorList>
            <consortium name="The Broad Institute Genomics Platform"/>
            <consortium name="The Broad Institute Genome Sequencing Center for Infectious Disease"/>
            <person name="Wu L."/>
            <person name="Ma J."/>
        </authorList>
    </citation>
    <scope>NUCLEOTIDE SEQUENCE [LARGE SCALE GENOMIC DNA]</scope>
    <source>
        <strain evidence="4">KCTC 15012</strain>
    </source>
</reference>
<dbReference type="Proteomes" id="UP001597296">
    <property type="component" value="Unassembled WGS sequence"/>
</dbReference>
<proteinExistence type="inferred from homology"/>
<sequence length="313" mass="32595">MQTPTAATASAPVAGAGGVLSGIREAASATGVPFEYLLAQATRESGLDPQALNSRSTASGLFQFTSQTWLEMIRRHGAKHGLGEQAAAITRAANGRLDITDKALKKAVLDLRHNPGLSAMMAAEYAGDNARILERRLGRSVTAKDLHLAHLLGAGGAVRMLRGLEERPQELAGGILPQAAKANPELFQDRENQTAHTIAGLYQSVQARFERASSQSDLASLRPEPRPDAEVAQQLALAEPAPAVGLTTEVPAPLSEASEVAEAAPPLIARAATTAAPPIPGEANGFRAAIPPRLSLSSLKGMISSALRPDPNA</sequence>
<comment type="caution">
    <text evidence="3">The sequence shown here is derived from an EMBL/GenBank/DDBJ whole genome shotgun (WGS) entry which is preliminary data.</text>
</comment>
<evidence type="ECO:0000313" key="3">
    <source>
        <dbReference type="EMBL" id="MFD2233296.1"/>
    </source>
</evidence>
<name>A0ABW5C8S0_9PROT</name>
<dbReference type="InterPro" id="IPR008258">
    <property type="entry name" value="Transglycosylase_SLT_dom_1"/>
</dbReference>
<evidence type="ECO:0000259" key="2">
    <source>
        <dbReference type="Pfam" id="PF01464"/>
    </source>
</evidence>
<organism evidence="3 4">
    <name type="scientific">Phaeospirillum tilakii</name>
    <dbReference type="NCBI Taxonomy" id="741673"/>
    <lineage>
        <taxon>Bacteria</taxon>
        <taxon>Pseudomonadati</taxon>
        <taxon>Pseudomonadota</taxon>
        <taxon>Alphaproteobacteria</taxon>
        <taxon>Rhodospirillales</taxon>
        <taxon>Rhodospirillaceae</taxon>
        <taxon>Phaeospirillum</taxon>
    </lineage>
</organism>
<dbReference type="RefSeq" id="WP_377315075.1">
    <property type="nucleotide sequence ID" value="NZ_JBHUIY010000007.1"/>
</dbReference>
<protein>
    <submittedName>
        <fullName evidence="3">Transglycosylase SLT domain-containing protein</fullName>
    </submittedName>
</protein>